<dbReference type="InterPro" id="IPR001251">
    <property type="entry name" value="CRAL-TRIO_dom"/>
</dbReference>
<dbReference type="AlphaFoldDB" id="A0A1I8A580"/>
<accession>A0A1I8A580</accession>
<dbReference type="PROSITE" id="PS50191">
    <property type="entry name" value="CRAL_TRIO"/>
    <property type="match status" value="1"/>
</dbReference>
<keyword evidence="2" id="KW-1185">Reference proteome</keyword>
<dbReference type="InterPro" id="IPR036865">
    <property type="entry name" value="CRAL-TRIO_dom_sf"/>
</dbReference>
<dbReference type="SUPFAM" id="SSF101576">
    <property type="entry name" value="Supernatant protein factor (SPF), C-terminal domain"/>
    <property type="match status" value="1"/>
</dbReference>
<dbReference type="CDD" id="cd00170">
    <property type="entry name" value="SEC14"/>
    <property type="match status" value="1"/>
</dbReference>
<evidence type="ECO:0000259" key="1">
    <source>
        <dbReference type="PROSITE" id="PS50191"/>
    </source>
</evidence>
<proteinExistence type="predicted"/>
<dbReference type="Gene3D" id="2.60.120.680">
    <property type="entry name" value="GOLD domain"/>
    <property type="match status" value="1"/>
</dbReference>
<dbReference type="InterPro" id="IPR058960">
    <property type="entry name" value="Ctg-1-like_C"/>
</dbReference>
<protein>
    <submittedName>
        <fullName evidence="3">CRAL-TRIO domain-containing protein</fullName>
    </submittedName>
</protein>
<reference evidence="3" key="1">
    <citation type="submission" date="2016-11" db="UniProtKB">
        <authorList>
            <consortium name="WormBaseParasite"/>
        </authorList>
    </citation>
    <scope>IDENTIFICATION</scope>
</reference>
<evidence type="ECO:0000313" key="2">
    <source>
        <dbReference type="Proteomes" id="UP000095287"/>
    </source>
</evidence>
<dbReference type="InterPro" id="IPR053302">
    <property type="entry name" value="CRAL-TRIO_domain"/>
</dbReference>
<dbReference type="Gene3D" id="3.40.525.10">
    <property type="entry name" value="CRAL-TRIO lipid binding domain"/>
    <property type="match status" value="1"/>
</dbReference>
<dbReference type="Pfam" id="PF00650">
    <property type="entry name" value="CRAL_TRIO"/>
    <property type="match status" value="1"/>
</dbReference>
<name>A0A1I8A580_9BILA</name>
<dbReference type="Proteomes" id="UP000095287">
    <property type="component" value="Unplaced"/>
</dbReference>
<dbReference type="Pfam" id="PF25883">
    <property type="entry name" value="F28H7_8_C"/>
    <property type="match status" value="1"/>
</dbReference>
<dbReference type="WBParaSite" id="L893_g32982.t1">
    <property type="protein sequence ID" value="L893_g32982.t1"/>
    <property type="gene ID" value="L893_g32982"/>
</dbReference>
<evidence type="ECO:0000313" key="3">
    <source>
        <dbReference type="WBParaSite" id="L893_g32982.t1"/>
    </source>
</evidence>
<dbReference type="InterPro" id="IPR036598">
    <property type="entry name" value="GOLD_dom_sf"/>
</dbReference>
<dbReference type="PANTHER" id="PTHR47159:SF6">
    <property type="entry name" value="CRAL-TRIO DOMAIN-CONTAINING PROTEIN"/>
    <property type="match status" value="1"/>
</dbReference>
<dbReference type="SMART" id="SM00516">
    <property type="entry name" value="SEC14"/>
    <property type="match status" value="1"/>
</dbReference>
<dbReference type="SUPFAM" id="SSF52087">
    <property type="entry name" value="CRAL/TRIO domain"/>
    <property type="match status" value="1"/>
</dbReference>
<sequence>MTKTVSTHFGEPLSAESKKLVSEVKLKINQPIHPNFDNDFNVYRFIMASERIHKSRKDIVEAAAKTLNNHLRMRKALKLDTLDDIPFEKNPIFSRRLMPRGTIQNKTDNSNRLLWFMEYASINVEGIAHGMRGSDACLFQFWQFEHMLRRVNQQEEATGRLSSLRHVIDMNGYEINPFTMLFVSSGTLSYYSQLFHYENYPELVTPIDMVNIAKWIHVPYKLARTMMPAGFTERFRLHDGHYMEFLKQEMKEEDMPVTLGGKNAEIKCVPAIQLKPEDYWKPTEHKVIETLETIHISSRKSKHLRVTVEQPDSKLAWYFRTDGDVYFGVFYQPLEEVNEKEKDIDIDALEMVYPWFKIGARLVHEQGLVECCRPGKYYVVFSNKHSWIHRRTVDFHVQVSTEAGAKRVHYDGTLSPAEPLSLPS</sequence>
<organism evidence="2 3">
    <name type="scientific">Steinernema glaseri</name>
    <dbReference type="NCBI Taxonomy" id="37863"/>
    <lineage>
        <taxon>Eukaryota</taxon>
        <taxon>Metazoa</taxon>
        <taxon>Ecdysozoa</taxon>
        <taxon>Nematoda</taxon>
        <taxon>Chromadorea</taxon>
        <taxon>Rhabditida</taxon>
        <taxon>Tylenchina</taxon>
        <taxon>Panagrolaimomorpha</taxon>
        <taxon>Strongyloidoidea</taxon>
        <taxon>Steinernematidae</taxon>
        <taxon>Steinernema</taxon>
    </lineage>
</organism>
<dbReference type="PANTHER" id="PTHR47159">
    <property type="entry name" value="PROTEIN CBG07705-RELATED"/>
    <property type="match status" value="1"/>
</dbReference>
<feature type="domain" description="CRAL-TRIO" evidence="1">
    <location>
        <begin position="90"/>
        <end position="267"/>
    </location>
</feature>